<accession>A0A919MCW1</accession>
<dbReference type="GO" id="GO:0000428">
    <property type="term" value="C:DNA-directed RNA polymerase complex"/>
    <property type="evidence" value="ECO:0007669"/>
    <property type="project" value="UniProtKB-KW"/>
</dbReference>
<reference evidence="8" key="1">
    <citation type="submission" date="2021-01" db="EMBL/GenBank/DDBJ databases">
        <title>Whole genome shotgun sequence of Actinoplanes cyaneus NBRC 14990.</title>
        <authorList>
            <person name="Komaki H."/>
            <person name="Tamura T."/>
        </authorList>
    </citation>
    <scope>NUCLEOTIDE SEQUENCE</scope>
    <source>
        <strain evidence="8">NBRC 14990</strain>
    </source>
</reference>
<dbReference type="InterPro" id="IPR036388">
    <property type="entry name" value="WH-like_DNA-bd_sf"/>
</dbReference>
<keyword evidence="5" id="KW-0804">Transcription</keyword>
<dbReference type="Pfam" id="PF04542">
    <property type="entry name" value="Sigma70_r2"/>
    <property type="match status" value="1"/>
</dbReference>
<dbReference type="Gene3D" id="1.10.1740.10">
    <property type="match status" value="1"/>
</dbReference>
<keyword evidence="9" id="KW-1185">Reference proteome</keyword>
<evidence type="ECO:0000256" key="4">
    <source>
        <dbReference type="ARBA" id="ARBA00023125"/>
    </source>
</evidence>
<dbReference type="SUPFAM" id="SSF88946">
    <property type="entry name" value="Sigma2 domain of RNA polymerase sigma factors"/>
    <property type="match status" value="1"/>
</dbReference>
<gene>
    <name evidence="8" type="primary">rpoE_21</name>
    <name evidence="8" type="ORF">Acy02nite_89700</name>
</gene>
<dbReference type="AlphaFoldDB" id="A0A919MCW1"/>
<organism evidence="8 9">
    <name type="scientific">Actinoplanes cyaneus</name>
    <dbReference type="NCBI Taxonomy" id="52696"/>
    <lineage>
        <taxon>Bacteria</taxon>
        <taxon>Bacillati</taxon>
        <taxon>Actinomycetota</taxon>
        <taxon>Actinomycetes</taxon>
        <taxon>Micromonosporales</taxon>
        <taxon>Micromonosporaceae</taxon>
        <taxon>Actinoplanes</taxon>
    </lineage>
</organism>
<keyword evidence="3" id="KW-0731">Sigma factor</keyword>
<evidence type="ECO:0000259" key="6">
    <source>
        <dbReference type="Pfam" id="PF04542"/>
    </source>
</evidence>
<feature type="domain" description="RNA polymerase sigma-70 region 2" evidence="6">
    <location>
        <begin position="21"/>
        <end position="80"/>
    </location>
</feature>
<keyword evidence="2" id="KW-0805">Transcription regulation</keyword>
<dbReference type="Gene3D" id="1.10.10.10">
    <property type="entry name" value="Winged helix-like DNA-binding domain superfamily/Winged helix DNA-binding domain"/>
    <property type="match status" value="1"/>
</dbReference>
<evidence type="ECO:0000256" key="5">
    <source>
        <dbReference type="ARBA" id="ARBA00023163"/>
    </source>
</evidence>
<protein>
    <submittedName>
        <fullName evidence="8">DNA-directed RNA polymerase sigma-70 factor</fullName>
    </submittedName>
</protein>
<dbReference type="PANTHER" id="PTHR43133">
    <property type="entry name" value="RNA POLYMERASE ECF-TYPE SIGMA FACTO"/>
    <property type="match status" value="1"/>
</dbReference>
<dbReference type="CDD" id="cd06171">
    <property type="entry name" value="Sigma70_r4"/>
    <property type="match status" value="1"/>
</dbReference>
<comment type="caution">
    <text evidence="8">The sequence shown here is derived from an EMBL/GenBank/DDBJ whole genome shotgun (WGS) entry which is preliminary data.</text>
</comment>
<dbReference type="PANTHER" id="PTHR43133:SF50">
    <property type="entry name" value="ECF RNA POLYMERASE SIGMA FACTOR SIGM"/>
    <property type="match status" value="1"/>
</dbReference>
<dbReference type="GO" id="GO:0016987">
    <property type="term" value="F:sigma factor activity"/>
    <property type="evidence" value="ECO:0007669"/>
    <property type="project" value="UniProtKB-KW"/>
</dbReference>
<proteinExistence type="inferred from homology"/>
<keyword evidence="4" id="KW-0238">DNA-binding</keyword>
<evidence type="ECO:0000256" key="3">
    <source>
        <dbReference type="ARBA" id="ARBA00023082"/>
    </source>
</evidence>
<dbReference type="NCBIfam" id="TIGR02983">
    <property type="entry name" value="SigE-fam_strep"/>
    <property type="match status" value="1"/>
</dbReference>
<sequence>MSIVTEPDADFAAYFAGQVSSVRRIAYALCGDWHTADDLVQMTFVKLYPRWRRVRDGSVDAYVRRILVNTYLSHVRKHRREKVVAEVPDAPARQADTHEDLSQALRRLPAQQRAVVVLRHLEDLSIADVAEVLQMAEGTVKSQSARGLAALRAAMSRSVQPREL</sequence>
<name>A0A919MCW1_9ACTN</name>
<dbReference type="InterPro" id="IPR039425">
    <property type="entry name" value="RNA_pol_sigma-70-like"/>
</dbReference>
<feature type="domain" description="RNA polymerase sigma factor 70 region 4 type 2" evidence="7">
    <location>
        <begin position="99"/>
        <end position="151"/>
    </location>
</feature>
<dbReference type="Pfam" id="PF08281">
    <property type="entry name" value="Sigma70_r4_2"/>
    <property type="match status" value="1"/>
</dbReference>
<dbReference type="InterPro" id="IPR013249">
    <property type="entry name" value="RNA_pol_sigma70_r4_t2"/>
</dbReference>
<dbReference type="SUPFAM" id="SSF88659">
    <property type="entry name" value="Sigma3 and sigma4 domains of RNA polymerase sigma factors"/>
    <property type="match status" value="1"/>
</dbReference>
<dbReference type="NCBIfam" id="TIGR02937">
    <property type="entry name" value="sigma70-ECF"/>
    <property type="match status" value="1"/>
</dbReference>
<dbReference type="GO" id="GO:0003677">
    <property type="term" value="F:DNA binding"/>
    <property type="evidence" value="ECO:0007669"/>
    <property type="project" value="UniProtKB-KW"/>
</dbReference>
<dbReference type="InterPro" id="IPR007627">
    <property type="entry name" value="RNA_pol_sigma70_r2"/>
</dbReference>
<evidence type="ECO:0000259" key="7">
    <source>
        <dbReference type="Pfam" id="PF08281"/>
    </source>
</evidence>
<evidence type="ECO:0000313" key="8">
    <source>
        <dbReference type="EMBL" id="GID71089.1"/>
    </source>
</evidence>
<dbReference type="RefSeq" id="WP_307872315.1">
    <property type="nucleotide sequence ID" value="NZ_BAAAUC010000090.1"/>
</dbReference>
<dbReference type="EMBL" id="BOMH01000096">
    <property type="protein sequence ID" value="GID71089.1"/>
    <property type="molecule type" value="Genomic_DNA"/>
</dbReference>
<dbReference type="Proteomes" id="UP000619479">
    <property type="component" value="Unassembled WGS sequence"/>
</dbReference>
<evidence type="ECO:0000256" key="1">
    <source>
        <dbReference type="ARBA" id="ARBA00010641"/>
    </source>
</evidence>
<dbReference type="InterPro" id="IPR013324">
    <property type="entry name" value="RNA_pol_sigma_r3/r4-like"/>
</dbReference>
<dbReference type="InterPro" id="IPR014325">
    <property type="entry name" value="RNA_pol_sigma-E_actinobac"/>
</dbReference>
<dbReference type="GO" id="GO:0006352">
    <property type="term" value="P:DNA-templated transcription initiation"/>
    <property type="evidence" value="ECO:0007669"/>
    <property type="project" value="InterPro"/>
</dbReference>
<dbReference type="InterPro" id="IPR013325">
    <property type="entry name" value="RNA_pol_sigma_r2"/>
</dbReference>
<comment type="similarity">
    <text evidence="1">Belongs to the sigma-70 factor family. ECF subfamily.</text>
</comment>
<keyword evidence="8" id="KW-0240">DNA-directed RNA polymerase</keyword>
<dbReference type="InterPro" id="IPR014284">
    <property type="entry name" value="RNA_pol_sigma-70_dom"/>
</dbReference>
<evidence type="ECO:0000313" key="9">
    <source>
        <dbReference type="Proteomes" id="UP000619479"/>
    </source>
</evidence>
<evidence type="ECO:0000256" key="2">
    <source>
        <dbReference type="ARBA" id="ARBA00023015"/>
    </source>
</evidence>